<feature type="transmembrane region" description="Helical" evidence="15">
    <location>
        <begin position="106"/>
        <end position="127"/>
    </location>
</feature>
<evidence type="ECO:0000256" key="12">
    <source>
        <dbReference type="ARBA" id="ARBA00023224"/>
    </source>
</evidence>
<evidence type="ECO:0000256" key="3">
    <source>
        <dbReference type="ARBA" id="ARBA00022475"/>
    </source>
</evidence>
<dbReference type="PANTHER" id="PTHR24238:SF75">
    <property type="entry name" value="CHOLECYSTOKININ-LIKE RECEPTOR AT 17D1-RELATED"/>
    <property type="match status" value="1"/>
</dbReference>
<feature type="transmembrane region" description="Helical" evidence="15">
    <location>
        <begin position="201"/>
        <end position="223"/>
    </location>
</feature>
<evidence type="ECO:0000256" key="11">
    <source>
        <dbReference type="ARBA" id="ARBA00023180"/>
    </source>
</evidence>
<dbReference type="GO" id="GO:0008188">
    <property type="term" value="F:neuropeptide receptor activity"/>
    <property type="evidence" value="ECO:0007669"/>
    <property type="project" value="TreeGrafter"/>
</dbReference>
<feature type="transmembrane region" description="Helical" evidence="15">
    <location>
        <begin position="148"/>
        <end position="169"/>
    </location>
</feature>
<evidence type="ECO:0000256" key="4">
    <source>
        <dbReference type="ARBA" id="ARBA00022692"/>
    </source>
</evidence>
<dbReference type="SUPFAM" id="SSF81321">
    <property type="entry name" value="Family A G protein-coupled receptor-like"/>
    <property type="match status" value="1"/>
</dbReference>
<keyword evidence="10 14" id="KW-0675">Receptor</keyword>
<dbReference type="Gene3D" id="1.20.1070.10">
    <property type="entry name" value="Rhodopsin 7-helix transmembrane proteins"/>
    <property type="match status" value="1"/>
</dbReference>
<feature type="transmembrane region" description="Helical" evidence="15">
    <location>
        <begin position="69"/>
        <end position="94"/>
    </location>
</feature>
<evidence type="ECO:0000313" key="18">
    <source>
        <dbReference type="Proteomes" id="UP000019118"/>
    </source>
</evidence>
<dbReference type="PROSITE" id="PS00237">
    <property type="entry name" value="G_PROTEIN_RECEP_F1_1"/>
    <property type="match status" value="1"/>
</dbReference>
<accession>A0AAR5P7S6</accession>
<keyword evidence="7 15" id="KW-0472">Membrane</keyword>
<keyword evidence="6 14" id="KW-0297">G-protein coupled receptor</keyword>
<keyword evidence="9" id="KW-1015">Disulfide bond</keyword>
<evidence type="ECO:0000256" key="13">
    <source>
        <dbReference type="ARBA" id="ARBA00023288"/>
    </source>
</evidence>
<feature type="transmembrane region" description="Helical" evidence="15">
    <location>
        <begin position="35"/>
        <end position="57"/>
    </location>
</feature>
<evidence type="ECO:0000256" key="8">
    <source>
        <dbReference type="ARBA" id="ARBA00023139"/>
    </source>
</evidence>
<proteinExistence type="inferred from homology"/>
<keyword evidence="11" id="KW-0325">Glycoprotein</keyword>
<dbReference type="PRINTS" id="PR01822">
    <property type="entry name" value="CCYSTOKININR"/>
</dbReference>
<reference evidence="17" key="2">
    <citation type="submission" date="2024-08" db="UniProtKB">
        <authorList>
            <consortium name="EnsemblMetazoa"/>
        </authorList>
    </citation>
    <scope>IDENTIFICATION</scope>
</reference>
<keyword evidence="3" id="KW-1003">Cell membrane</keyword>
<evidence type="ECO:0000256" key="2">
    <source>
        <dbReference type="ARBA" id="ARBA00010663"/>
    </source>
</evidence>
<dbReference type="InterPro" id="IPR017452">
    <property type="entry name" value="GPCR_Rhodpsn_7TM"/>
</dbReference>
<dbReference type="GO" id="GO:0005886">
    <property type="term" value="C:plasma membrane"/>
    <property type="evidence" value="ECO:0007669"/>
    <property type="project" value="UniProtKB-SubCell"/>
</dbReference>
<protein>
    <recommendedName>
        <fullName evidence="16">G-protein coupled receptors family 1 profile domain-containing protein</fullName>
    </recommendedName>
</protein>
<name>A0AAR5P7S6_DENPD</name>
<evidence type="ECO:0000256" key="15">
    <source>
        <dbReference type="SAM" id="Phobius"/>
    </source>
</evidence>
<dbReference type="AlphaFoldDB" id="A0AAR5P7S6"/>
<feature type="transmembrane region" description="Helical" evidence="15">
    <location>
        <begin position="347"/>
        <end position="371"/>
    </location>
</feature>
<evidence type="ECO:0000256" key="7">
    <source>
        <dbReference type="ARBA" id="ARBA00023136"/>
    </source>
</evidence>
<dbReference type="InterPro" id="IPR000276">
    <property type="entry name" value="GPCR_Rhodpsn"/>
</dbReference>
<feature type="transmembrane region" description="Helical" evidence="15">
    <location>
        <begin position="309"/>
        <end position="327"/>
    </location>
</feature>
<keyword evidence="13" id="KW-0449">Lipoprotein</keyword>
<dbReference type="SMART" id="SM01381">
    <property type="entry name" value="7TM_GPCR_Srsx"/>
    <property type="match status" value="1"/>
</dbReference>
<dbReference type="EnsemblMetazoa" id="XM_019901358.1">
    <property type="protein sequence ID" value="XP_019756917.1"/>
    <property type="gene ID" value="LOC109535446"/>
</dbReference>
<reference evidence="18" key="1">
    <citation type="journal article" date="2013" name="Genome Biol.">
        <title>Draft genome of the mountain pine beetle, Dendroctonus ponderosae Hopkins, a major forest pest.</title>
        <authorList>
            <person name="Keeling C.I."/>
            <person name="Yuen M.M."/>
            <person name="Liao N.Y."/>
            <person name="Docking T.R."/>
            <person name="Chan S.K."/>
            <person name="Taylor G.A."/>
            <person name="Palmquist D.L."/>
            <person name="Jackman S.D."/>
            <person name="Nguyen A."/>
            <person name="Li M."/>
            <person name="Henderson H."/>
            <person name="Janes J.K."/>
            <person name="Zhao Y."/>
            <person name="Pandoh P."/>
            <person name="Moore R."/>
            <person name="Sperling F.A."/>
            <person name="Huber D.P."/>
            <person name="Birol I."/>
            <person name="Jones S.J."/>
            <person name="Bohlmann J."/>
        </authorList>
    </citation>
    <scope>NUCLEOTIDE SEQUENCE</scope>
</reference>
<dbReference type="InterPro" id="IPR009126">
    <property type="entry name" value="Cholcskin_rcpt"/>
</dbReference>
<evidence type="ECO:0000256" key="14">
    <source>
        <dbReference type="RuleBase" id="RU000688"/>
    </source>
</evidence>
<evidence type="ECO:0000256" key="5">
    <source>
        <dbReference type="ARBA" id="ARBA00022989"/>
    </source>
</evidence>
<keyword evidence="4 14" id="KW-0812">Transmembrane</keyword>
<feature type="domain" description="G-protein coupled receptors family 1 profile" evidence="16">
    <location>
        <begin position="48"/>
        <end position="368"/>
    </location>
</feature>
<dbReference type="Proteomes" id="UP000019118">
    <property type="component" value="Unassembled WGS sequence"/>
</dbReference>
<dbReference type="PRINTS" id="PR00237">
    <property type="entry name" value="GPCRRHODOPSN"/>
</dbReference>
<sequence>MFDMNWTFNESNWTAATAPEDPQGPPWYVTTKIQITLYAIIFLLAVIGNSLIILTLAQNRRMRTVTNLFLLNLAVSDLLLGVLCMPFTLTGYILRDFVFGEAMCKLIPFLQACLVAVSAWTLVAISVERYYAICHPLRSLAWQTLSHAYKTILGIWICSFICMLPIAFLSELKPTIKGNRKCRENWASLEYEKAFNLVLDIVLMVFPLLVLAATYSLIIRTLWKGIKTERASRSTGSTMEIYVNLQMNSRTSWRIKNKTNMSRQQSNWTTLRNWSDESNSPVGSNSSKRLVSGLRRTNAERSLCNKKRVIKMLCVVVLEFFVCWSPLYTVNTIVLFTGQYVYDTIGYTGISLLQLLAYTSSCCNPITYCFMNGGFRKSFLKLFSCFKRSRYRANFRMEGSDCQVDLKYSNQRCSEN</sequence>
<evidence type="ECO:0000256" key="1">
    <source>
        <dbReference type="ARBA" id="ARBA00004651"/>
    </source>
</evidence>
<evidence type="ECO:0000256" key="9">
    <source>
        <dbReference type="ARBA" id="ARBA00023157"/>
    </source>
</evidence>
<keyword evidence="12 14" id="KW-0807">Transducer</keyword>
<dbReference type="PROSITE" id="PS50262">
    <property type="entry name" value="G_PROTEIN_RECEP_F1_2"/>
    <property type="match status" value="1"/>
</dbReference>
<organism evidence="17 18">
    <name type="scientific">Dendroctonus ponderosae</name>
    <name type="common">Mountain pine beetle</name>
    <dbReference type="NCBI Taxonomy" id="77166"/>
    <lineage>
        <taxon>Eukaryota</taxon>
        <taxon>Metazoa</taxon>
        <taxon>Ecdysozoa</taxon>
        <taxon>Arthropoda</taxon>
        <taxon>Hexapoda</taxon>
        <taxon>Insecta</taxon>
        <taxon>Pterygota</taxon>
        <taxon>Neoptera</taxon>
        <taxon>Endopterygota</taxon>
        <taxon>Coleoptera</taxon>
        <taxon>Polyphaga</taxon>
        <taxon>Cucujiformia</taxon>
        <taxon>Curculionidae</taxon>
        <taxon>Scolytinae</taxon>
        <taxon>Dendroctonus</taxon>
    </lineage>
</organism>
<evidence type="ECO:0000256" key="6">
    <source>
        <dbReference type="ARBA" id="ARBA00023040"/>
    </source>
</evidence>
<evidence type="ECO:0000256" key="10">
    <source>
        <dbReference type="ARBA" id="ARBA00023170"/>
    </source>
</evidence>
<evidence type="ECO:0000259" key="16">
    <source>
        <dbReference type="PROSITE" id="PS50262"/>
    </source>
</evidence>
<comment type="subcellular location">
    <subcellularLocation>
        <location evidence="1">Cell membrane</location>
        <topology evidence="1">Multi-pass membrane protein</topology>
    </subcellularLocation>
</comment>
<keyword evidence="5 15" id="KW-1133">Transmembrane helix</keyword>
<keyword evidence="18" id="KW-1185">Reference proteome</keyword>
<dbReference type="Pfam" id="PF00001">
    <property type="entry name" value="7tm_1"/>
    <property type="match status" value="1"/>
</dbReference>
<evidence type="ECO:0000313" key="17">
    <source>
        <dbReference type="EnsemblMetazoa" id="XP_019756917.1"/>
    </source>
</evidence>
<dbReference type="PANTHER" id="PTHR24238">
    <property type="entry name" value="G-PROTEIN COUPLED RECEPTOR"/>
    <property type="match status" value="1"/>
</dbReference>
<comment type="similarity">
    <text evidence="2 14">Belongs to the G-protein coupled receptor 1 family.</text>
</comment>
<keyword evidence="8" id="KW-0564">Palmitate</keyword>